<comment type="cofactor">
    <cofactor evidence="1 8">
        <name>heme</name>
        <dbReference type="ChEBI" id="CHEBI:30413"/>
    </cofactor>
</comment>
<keyword evidence="7" id="KW-0503">Monooxygenase</keyword>
<dbReference type="GO" id="GO:0005506">
    <property type="term" value="F:iron ion binding"/>
    <property type="evidence" value="ECO:0007669"/>
    <property type="project" value="InterPro"/>
</dbReference>
<protein>
    <submittedName>
        <fullName evidence="9">Cytochrome P450</fullName>
    </submittedName>
</protein>
<dbReference type="GO" id="GO:0004497">
    <property type="term" value="F:monooxygenase activity"/>
    <property type="evidence" value="ECO:0007669"/>
    <property type="project" value="UniProtKB-KW"/>
</dbReference>
<keyword evidence="6 8" id="KW-0408">Iron</keyword>
<comment type="similarity">
    <text evidence="2">Belongs to the cytochrome P450 family.</text>
</comment>
<dbReference type="InterPro" id="IPR050121">
    <property type="entry name" value="Cytochrome_P450_monoxygenase"/>
</dbReference>
<evidence type="ECO:0000256" key="6">
    <source>
        <dbReference type="ARBA" id="ARBA00023004"/>
    </source>
</evidence>
<dbReference type="InterPro" id="IPR001128">
    <property type="entry name" value="Cyt_P450"/>
</dbReference>
<dbReference type="InterPro" id="IPR036396">
    <property type="entry name" value="Cyt_P450_sf"/>
</dbReference>
<dbReference type="GO" id="GO:0020037">
    <property type="term" value="F:heme binding"/>
    <property type="evidence" value="ECO:0007669"/>
    <property type="project" value="InterPro"/>
</dbReference>
<evidence type="ECO:0000313" key="9">
    <source>
        <dbReference type="EMBL" id="KAK0624348.1"/>
    </source>
</evidence>
<keyword evidence="4 8" id="KW-0479">Metal-binding</keyword>
<dbReference type="InterPro" id="IPR002401">
    <property type="entry name" value="Cyt_P450_E_grp-I"/>
</dbReference>
<organism evidence="9 10">
    <name type="scientific">Immersiella caudata</name>
    <dbReference type="NCBI Taxonomy" id="314043"/>
    <lineage>
        <taxon>Eukaryota</taxon>
        <taxon>Fungi</taxon>
        <taxon>Dikarya</taxon>
        <taxon>Ascomycota</taxon>
        <taxon>Pezizomycotina</taxon>
        <taxon>Sordariomycetes</taxon>
        <taxon>Sordariomycetidae</taxon>
        <taxon>Sordariales</taxon>
        <taxon>Lasiosphaeriaceae</taxon>
        <taxon>Immersiella</taxon>
    </lineage>
</organism>
<feature type="binding site" description="axial binding residue" evidence="8">
    <location>
        <position position="168"/>
    </location>
    <ligand>
        <name>heme</name>
        <dbReference type="ChEBI" id="CHEBI:30413"/>
    </ligand>
    <ligandPart>
        <name>Fe</name>
        <dbReference type="ChEBI" id="CHEBI:18248"/>
    </ligandPart>
</feature>
<gene>
    <name evidence="9" type="ORF">B0T14DRAFT_517909</name>
</gene>
<evidence type="ECO:0000313" key="10">
    <source>
        <dbReference type="Proteomes" id="UP001175000"/>
    </source>
</evidence>
<keyword evidence="10" id="KW-1185">Reference proteome</keyword>
<dbReference type="Gene3D" id="1.10.630.10">
    <property type="entry name" value="Cytochrome P450"/>
    <property type="match status" value="1"/>
</dbReference>
<evidence type="ECO:0000256" key="8">
    <source>
        <dbReference type="PIRSR" id="PIRSR602401-1"/>
    </source>
</evidence>
<evidence type="ECO:0000256" key="7">
    <source>
        <dbReference type="ARBA" id="ARBA00023033"/>
    </source>
</evidence>
<evidence type="ECO:0000256" key="5">
    <source>
        <dbReference type="ARBA" id="ARBA00023002"/>
    </source>
</evidence>
<dbReference type="Pfam" id="PF00067">
    <property type="entry name" value="p450"/>
    <property type="match status" value="1"/>
</dbReference>
<accession>A0AA39WZ85</accession>
<dbReference type="EMBL" id="JAULSU010000003">
    <property type="protein sequence ID" value="KAK0624348.1"/>
    <property type="molecule type" value="Genomic_DNA"/>
</dbReference>
<sequence>MILNGGLSYRNTETEAVTAVTAAADTAASPLRSILLYLATSPPAYSKLKAELSDAIRDKQISSPVTYAEAQKLPYLQAVLHEGMRILPMTMTGFGKCVGPEGDTLCGIPIPPGTDVYPNNMALMYNKDVFGEDVNVFRPERWTEADAEQKVLMRSYVDIIFSKGRWQCPGKILAWMEMNKLFVEVLREFDVQIVNPGRPWRLKSYSTVVIEDFEMRFTEGRLG</sequence>
<dbReference type="SUPFAM" id="SSF48264">
    <property type="entry name" value="Cytochrome P450"/>
    <property type="match status" value="1"/>
</dbReference>
<evidence type="ECO:0000256" key="1">
    <source>
        <dbReference type="ARBA" id="ARBA00001971"/>
    </source>
</evidence>
<dbReference type="PRINTS" id="PR00463">
    <property type="entry name" value="EP450I"/>
</dbReference>
<dbReference type="PRINTS" id="PR00385">
    <property type="entry name" value="P450"/>
</dbReference>
<comment type="caution">
    <text evidence="9">The sequence shown here is derived from an EMBL/GenBank/DDBJ whole genome shotgun (WGS) entry which is preliminary data.</text>
</comment>
<evidence type="ECO:0000256" key="3">
    <source>
        <dbReference type="ARBA" id="ARBA00022617"/>
    </source>
</evidence>
<proteinExistence type="inferred from homology"/>
<evidence type="ECO:0000256" key="2">
    <source>
        <dbReference type="ARBA" id="ARBA00010617"/>
    </source>
</evidence>
<dbReference type="AlphaFoldDB" id="A0AA39WZ85"/>
<reference evidence="9" key="1">
    <citation type="submission" date="2023-06" db="EMBL/GenBank/DDBJ databases">
        <title>Genome-scale phylogeny and comparative genomics of the fungal order Sordariales.</title>
        <authorList>
            <consortium name="Lawrence Berkeley National Laboratory"/>
            <person name="Hensen N."/>
            <person name="Bonometti L."/>
            <person name="Westerberg I."/>
            <person name="Brannstrom I.O."/>
            <person name="Guillou S."/>
            <person name="Cros-Aarteil S."/>
            <person name="Calhoun S."/>
            <person name="Haridas S."/>
            <person name="Kuo A."/>
            <person name="Mondo S."/>
            <person name="Pangilinan J."/>
            <person name="Riley R."/>
            <person name="Labutti K."/>
            <person name="Andreopoulos B."/>
            <person name="Lipzen A."/>
            <person name="Chen C."/>
            <person name="Yanf M."/>
            <person name="Daum C."/>
            <person name="Ng V."/>
            <person name="Clum A."/>
            <person name="Steindorff A."/>
            <person name="Ohm R."/>
            <person name="Martin F."/>
            <person name="Silar P."/>
            <person name="Natvig D."/>
            <person name="Lalanne C."/>
            <person name="Gautier V."/>
            <person name="Ament-Velasquez S.L."/>
            <person name="Kruys A."/>
            <person name="Hutchinson M.I."/>
            <person name="Powell A.J."/>
            <person name="Barry K."/>
            <person name="Miller A.N."/>
            <person name="Grigoriev I.V."/>
            <person name="Debuchy R."/>
            <person name="Gladieux P."/>
            <person name="Thoren M.H."/>
            <person name="Johannesson H."/>
        </authorList>
    </citation>
    <scope>NUCLEOTIDE SEQUENCE</scope>
    <source>
        <strain evidence="9">CBS 606.72</strain>
    </source>
</reference>
<dbReference type="PANTHER" id="PTHR24305:SF77">
    <property type="entry name" value="CYTOCHROME P450 MONOOXYGENASE"/>
    <property type="match status" value="1"/>
</dbReference>
<dbReference type="Proteomes" id="UP001175000">
    <property type="component" value="Unassembled WGS sequence"/>
</dbReference>
<keyword evidence="5" id="KW-0560">Oxidoreductase</keyword>
<evidence type="ECO:0000256" key="4">
    <source>
        <dbReference type="ARBA" id="ARBA00022723"/>
    </source>
</evidence>
<keyword evidence="3 8" id="KW-0349">Heme</keyword>
<dbReference type="PANTHER" id="PTHR24305">
    <property type="entry name" value="CYTOCHROME P450"/>
    <property type="match status" value="1"/>
</dbReference>
<dbReference type="GO" id="GO:0016705">
    <property type="term" value="F:oxidoreductase activity, acting on paired donors, with incorporation or reduction of molecular oxygen"/>
    <property type="evidence" value="ECO:0007669"/>
    <property type="project" value="InterPro"/>
</dbReference>
<name>A0AA39WZ85_9PEZI</name>